<name>A0A0E0M7J1_ORYPU</name>
<feature type="region of interest" description="Disordered" evidence="1">
    <location>
        <begin position="30"/>
        <end position="61"/>
    </location>
</feature>
<evidence type="ECO:0000313" key="3">
    <source>
        <dbReference type="Proteomes" id="UP000026962"/>
    </source>
</evidence>
<dbReference type="Gramene" id="OPUNC10G08220.1">
    <property type="protein sequence ID" value="OPUNC10G08220.1"/>
    <property type="gene ID" value="OPUNC10G08220"/>
</dbReference>
<dbReference type="Proteomes" id="UP000026962">
    <property type="component" value="Chromosome 10"/>
</dbReference>
<reference evidence="2" key="2">
    <citation type="submission" date="2018-05" db="EMBL/GenBank/DDBJ databases">
        <title>OpunRS2 (Oryza punctata Reference Sequence Version 2).</title>
        <authorList>
            <person name="Zhang J."/>
            <person name="Kudrna D."/>
            <person name="Lee S."/>
            <person name="Talag J."/>
            <person name="Welchert J."/>
            <person name="Wing R.A."/>
        </authorList>
    </citation>
    <scope>NUCLEOTIDE SEQUENCE [LARGE SCALE GENOMIC DNA]</scope>
</reference>
<dbReference type="AlphaFoldDB" id="A0A0E0M7J1"/>
<accession>A0A0E0M7J1</accession>
<protein>
    <submittedName>
        <fullName evidence="2">Uncharacterized protein</fullName>
    </submittedName>
</protein>
<organism evidence="2">
    <name type="scientific">Oryza punctata</name>
    <name type="common">Red rice</name>
    <dbReference type="NCBI Taxonomy" id="4537"/>
    <lineage>
        <taxon>Eukaryota</taxon>
        <taxon>Viridiplantae</taxon>
        <taxon>Streptophyta</taxon>
        <taxon>Embryophyta</taxon>
        <taxon>Tracheophyta</taxon>
        <taxon>Spermatophyta</taxon>
        <taxon>Magnoliopsida</taxon>
        <taxon>Liliopsida</taxon>
        <taxon>Poales</taxon>
        <taxon>Poaceae</taxon>
        <taxon>BOP clade</taxon>
        <taxon>Oryzoideae</taxon>
        <taxon>Oryzeae</taxon>
        <taxon>Oryzinae</taxon>
        <taxon>Oryza</taxon>
    </lineage>
</organism>
<dbReference type="HOGENOM" id="CLU_2313363_0_0_1"/>
<reference evidence="2" key="1">
    <citation type="submission" date="2015-04" db="UniProtKB">
        <authorList>
            <consortium name="EnsemblPlants"/>
        </authorList>
    </citation>
    <scope>IDENTIFICATION</scope>
</reference>
<keyword evidence="3" id="KW-1185">Reference proteome</keyword>
<sequence>SPLLPSHLSLPATAAAAAIAGEAAAVSPAVARPGSHPSHRTCARVLQPPPPRAAVNPTPKSAVHECGDAPLAHRVGASLCLAVFVLAREFCECGYGSSVT</sequence>
<dbReference type="EnsemblPlants" id="OPUNC10G08220.1">
    <property type="protein sequence ID" value="OPUNC10G08220.1"/>
    <property type="gene ID" value="OPUNC10G08220"/>
</dbReference>
<proteinExistence type="predicted"/>
<evidence type="ECO:0000313" key="2">
    <source>
        <dbReference type="EnsemblPlants" id="OPUNC10G08220.1"/>
    </source>
</evidence>
<evidence type="ECO:0000256" key="1">
    <source>
        <dbReference type="SAM" id="MobiDB-lite"/>
    </source>
</evidence>